<keyword evidence="5" id="KW-0723">Serine/threonine-protein kinase</keyword>
<reference evidence="21 22" key="1">
    <citation type="journal article" date="2024" name="Nat. Commun.">
        <title>Phylogenomics reveals the evolutionary origins of lichenization in chlorophyte algae.</title>
        <authorList>
            <person name="Puginier C."/>
            <person name="Libourel C."/>
            <person name="Otte J."/>
            <person name="Skaloud P."/>
            <person name="Haon M."/>
            <person name="Grisel S."/>
            <person name="Petersen M."/>
            <person name="Berrin J.G."/>
            <person name="Delaux P.M."/>
            <person name="Dal Grande F."/>
            <person name="Keller J."/>
        </authorList>
    </citation>
    <scope>NUCLEOTIDE SEQUENCE [LARGE SCALE GENOMIC DNA]</scope>
    <source>
        <strain evidence="21 22">SAG 2036</strain>
    </source>
</reference>
<dbReference type="InterPro" id="IPR018488">
    <property type="entry name" value="cNMP-bd_CS"/>
</dbReference>
<keyword evidence="10 16" id="KW-0067">ATP-binding</keyword>
<keyword evidence="8 16" id="KW-0547">Nucleotide-binding</keyword>
<evidence type="ECO:0000256" key="5">
    <source>
        <dbReference type="ARBA" id="ARBA00022527"/>
    </source>
</evidence>
<evidence type="ECO:0000256" key="17">
    <source>
        <dbReference type="PROSITE-ProRule" id="PRU10141"/>
    </source>
</evidence>
<evidence type="ECO:0000256" key="1">
    <source>
        <dbReference type="ARBA" id="ARBA00001946"/>
    </source>
</evidence>
<gene>
    <name evidence="21" type="ORF">WJX73_010904</name>
</gene>
<dbReference type="PRINTS" id="PR00103">
    <property type="entry name" value="CAMPKINASE"/>
</dbReference>
<accession>A0AAW1P4H4</accession>
<evidence type="ECO:0000256" key="13">
    <source>
        <dbReference type="ARBA" id="ARBA00047298"/>
    </source>
</evidence>
<dbReference type="PROSITE" id="PS00889">
    <property type="entry name" value="CNMP_BINDING_2"/>
    <property type="match status" value="2"/>
</dbReference>
<dbReference type="SMART" id="SM00220">
    <property type="entry name" value="S_TKc"/>
    <property type="match status" value="1"/>
</dbReference>
<dbReference type="Pfam" id="PF00027">
    <property type="entry name" value="cNMP_binding"/>
    <property type="match status" value="3"/>
</dbReference>
<dbReference type="PROSITE" id="PS50042">
    <property type="entry name" value="CNMP_BINDING_3"/>
    <property type="match status" value="4"/>
</dbReference>
<comment type="similarity">
    <text evidence="2">Belongs to the protein kinase superfamily. AGC Ser/Thr protein kinase family. cGMP subfamily.</text>
</comment>
<evidence type="ECO:0000256" key="10">
    <source>
        <dbReference type="ARBA" id="ARBA00022840"/>
    </source>
</evidence>
<feature type="domain" description="Cyclic nucleotide-binding" evidence="19">
    <location>
        <begin position="417"/>
        <end position="534"/>
    </location>
</feature>
<feature type="domain" description="AGC-kinase C-terminal" evidence="20">
    <location>
        <begin position="804"/>
        <end position="857"/>
    </location>
</feature>
<evidence type="ECO:0000256" key="8">
    <source>
        <dbReference type="ARBA" id="ARBA00022741"/>
    </source>
</evidence>
<evidence type="ECO:0000256" key="9">
    <source>
        <dbReference type="ARBA" id="ARBA00022777"/>
    </source>
</evidence>
<evidence type="ECO:0000256" key="4">
    <source>
        <dbReference type="ARBA" id="ARBA00022490"/>
    </source>
</evidence>
<dbReference type="InterPro" id="IPR011009">
    <property type="entry name" value="Kinase-like_dom_sf"/>
</dbReference>
<proteinExistence type="inferred from homology"/>
<evidence type="ECO:0000256" key="12">
    <source>
        <dbReference type="ARBA" id="ARBA00024113"/>
    </source>
</evidence>
<dbReference type="EMBL" id="JALJOQ010000059">
    <property type="protein sequence ID" value="KAK9803506.1"/>
    <property type="molecule type" value="Genomic_DNA"/>
</dbReference>
<dbReference type="InterPro" id="IPR017441">
    <property type="entry name" value="Protein_kinase_ATP_BS"/>
</dbReference>
<comment type="caution">
    <text evidence="21">The sequence shown here is derived from an EMBL/GenBank/DDBJ whole genome shotgun (WGS) entry which is preliminary data.</text>
</comment>
<evidence type="ECO:0000259" key="18">
    <source>
        <dbReference type="PROSITE" id="PS50011"/>
    </source>
</evidence>
<dbReference type="InterPro" id="IPR000595">
    <property type="entry name" value="cNMP-bd_dom"/>
</dbReference>
<evidence type="ECO:0000256" key="11">
    <source>
        <dbReference type="ARBA" id="ARBA00022842"/>
    </source>
</evidence>
<feature type="domain" description="Cyclic nucleotide-binding" evidence="19">
    <location>
        <begin position="298"/>
        <end position="403"/>
    </location>
</feature>
<keyword evidence="11" id="KW-0460">Magnesium</keyword>
<dbReference type="PANTHER" id="PTHR24353:SF37">
    <property type="entry name" value="CAMP-DEPENDENT PROTEIN KINASE CATALYTIC SUBUNIT PRKX"/>
    <property type="match status" value="1"/>
</dbReference>
<evidence type="ECO:0000313" key="21">
    <source>
        <dbReference type="EMBL" id="KAK9803506.1"/>
    </source>
</evidence>
<dbReference type="SUPFAM" id="SSF56112">
    <property type="entry name" value="Protein kinase-like (PK-like)"/>
    <property type="match status" value="1"/>
</dbReference>
<keyword evidence="22" id="KW-1185">Reference proteome</keyword>
<dbReference type="Gene3D" id="2.60.120.10">
    <property type="entry name" value="Jelly Rolls"/>
    <property type="match status" value="4"/>
</dbReference>
<dbReference type="FunFam" id="1.10.510.10:FF:000210">
    <property type="entry name" value="Non-specific serine/threonine protein kinase"/>
    <property type="match status" value="1"/>
</dbReference>
<dbReference type="SMART" id="SM00100">
    <property type="entry name" value="cNMP"/>
    <property type="match status" value="4"/>
</dbReference>
<dbReference type="PROSITE" id="PS00107">
    <property type="entry name" value="PROTEIN_KINASE_ATP"/>
    <property type="match status" value="1"/>
</dbReference>
<comment type="catalytic activity">
    <reaction evidence="13">
        <text>L-threonyl-[protein] + ATP = O-phospho-L-threonyl-[protein] + ADP + H(+)</text>
        <dbReference type="Rhea" id="RHEA:46608"/>
        <dbReference type="Rhea" id="RHEA-COMP:11060"/>
        <dbReference type="Rhea" id="RHEA-COMP:11605"/>
        <dbReference type="ChEBI" id="CHEBI:15378"/>
        <dbReference type="ChEBI" id="CHEBI:30013"/>
        <dbReference type="ChEBI" id="CHEBI:30616"/>
        <dbReference type="ChEBI" id="CHEBI:61977"/>
        <dbReference type="ChEBI" id="CHEBI:456216"/>
        <dbReference type="EC" id="2.7.11.12"/>
    </reaction>
</comment>
<evidence type="ECO:0000256" key="2">
    <source>
        <dbReference type="ARBA" id="ARBA00006352"/>
    </source>
</evidence>
<protein>
    <recommendedName>
        <fullName evidence="12">cGMP-dependent protein kinase</fullName>
        <ecNumber evidence="3">2.7.11.12</ecNumber>
    </recommendedName>
</protein>
<dbReference type="InterPro" id="IPR018490">
    <property type="entry name" value="cNMP-bd_dom_sf"/>
</dbReference>
<evidence type="ECO:0000256" key="6">
    <source>
        <dbReference type="ARBA" id="ARBA00022679"/>
    </source>
</evidence>
<evidence type="ECO:0000256" key="14">
    <source>
        <dbReference type="ARBA" id="ARBA00047462"/>
    </source>
</evidence>
<keyword evidence="4" id="KW-0963">Cytoplasm</keyword>
<dbReference type="Gene3D" id="1.10.510.10">
    <property type="entry name" value="Transferase(Phosphotransferase) domain 1"/>
    <property type="match status" value="1"/>
</dbReference>
<dbReference type="AlphaFoldDB" id="A0AAW1P4H4"/>
<dbReference type="PANTHER" id="PTHR24353">
    <property type="entry name" value="CYCLIC NUCLEOTIDE-DEPENDENT PROTEIN KINASE"/>
    <property type="match status" value="1"/>
</dbReference>
<name>A0AAW1P4H4_9CHLO</name>
<keyword evidence="6" id="KW-0808">Transferase</keyword>
<dbReference type="CDD" id="cd00038">
    <property type="entry name" value="CAP_ED"/>
    <property type="match status" value="3"/>
</dbReference>
<feature type="binding site" evidence="16 17">
    <location>
        <position position="573"/>
    </location>
    <ligand>
        <name>ATP</name>
        <dbReference type="ChEBI" id="CHEBI:30616"/>
    </ligand>
</feature>
<feature type="domain" description="Cyclic nucleotide-binding" evidence="19">
    <location>
        <begin position="179"/>
        <end position="289"/>
    </location>
</feature>
<dbReference type="InterPro" id="IPR002374">
    <property type="entry name" value="cGMP_dep_kinase"/>
</dbReference>
<comment type="catalytic activity">
    <reaction evidence="14">
        <text>L-seryl-[protein] + ATP = O-phospho-L-seryl-[protein] + ADP + H(+)</text>
        <dbReference type="Rhea" id="RHEA:17989"/>
        <dbReference type="Rhea" id="RHEA-COMP:9863"/>
        <dbReference type="Rhea" id="RHEA-COMP:11604"/>
        <dbReference type="ChEBI" id="CHEBI:15378"/>
        <dbReference type="ChEBI" id="CHEBI:29999"/>
        <dbReference type="ChEBI" id="CHEBI:30616"/>
        <dbReference type="ChEBI" id="CHEBI:83421"/>
        <dbReference type="ChEBI" id="CHEBI:456216"/>
        <dbReference type="EC" id="2.7.11.12"/>
    </reaction>
</comment>
<organism evidence="21 22">
    <name type="scientific">Symbiochloris irregularis</name>
    <dbReference type="NCBI Taxonomy" id="706552"/>
    <lineage>
        <taxon>Eukaryota</taxon>
        <taxon>Viridiplantae</taxon>
        <taxon>Chlorophyta</taxon>
        <taxon>core chlorophytes</taxon>
        <taxon>Trebouxiophyceae</taxon>
        <taxon>Trebouxiales</taxon>
        <taxon>Trebouxiaceae</taxon>
        <taxon>Symbiochloris</taxon>
    </lineage>
</organism>
<dbReference type="InterPro" id="IPR000961">
    <property type="entry name" value="AGC-kinase_C"/>
</dbReference>
<evidence type="ECO:0000313" key="22">
    <source>
        <dbReference type="Proteomes" id="UP001465755"/>
    </source>
</evidence>
<dbReference type="PROSITE" id="PS51285">
    <property type="entry name" value="AGC_KINASE_CTER"/>
    <property type="match status" value="1"/>
</dbReference>
<keyword evidence="7" id="KW-0479">Metal-binding</keyword>
<evidence type="ECO:0000256" key="16">
    <source>
        <dbReference type="PIRSR" id="PIRSR000559-2"/>
    </source>
</evidence>
<feature type="domain" description="Cyclic nucleotide-binding" evidence="19">
    <location>
        <begin position="85"/>
        <end position="168"/>
    </location>
</feature>
<dbReference type="GO" id="GO:0004692">
    <property type="term" value="F:cGMP-dependent protein kinase activity"/>
    <property type="evidence" value="ECO:0007669"/>
    <property type="project" value="UniProtKB-EC"/>
</dbReference>
<dbReference type="Pfam" id="PF00069">
    <property type="entry name" value="Pkinase"/>
    <property type="match status" value="1"/>
</dbReference>
<dbReference type="InterPro" id="IPR014710">
    <property type="entry name" value="RmlC-like_jellyroll"/>
</dbReference>
<evidence type="ECO:0000256" key="3">
    <source>
        <dbReference type="ARBA" id="ARBA00012428"/>
    </source>
</evidence>
<dbReference type="PROSITE" id="PS50011">
    <property type="entry name" value="PROTEIN_KINASE_DOM"/>
    <property type="match status" value="1"/>
</dbReference>
<dbReference type="Proteomes" id="UP001465755">
    <property type="component" value="Unassembled WGS sequence"/>
</dbReference>
<dbReference type="PIRSF" id="PIRSF000559">
    <property type="entry name" value="cGMP-dep_kinase"/>
    <property type="match status" value="1"/>
</dbReference>
<feature type="domain" description="Protein kinase" evidence="18">
    <location>
        <begin position="546"/>
        <end position="802"/>
    </location>
</feature>
<feature type="active site" description="Proton acceptor" evidence="15">
    <location>
        <position position="669"/>
    </location>
</feature>
<dbReference type="InterPro" id="IPR000719">
    <property type="entry name" value="Prot_kinase_dom"/>
</dbReference>
<dbReference type="EC" id="2.7.11.12" evidence="3"/>
<feature type="binding site" evidence="16">
    <location>
        <begin position="552"/>
        <end position="560"/>
    </location>
    <ligand>
        <name>ATP</name>
        <dbReference type="ChEBI" id="CHEBI:30616"/>
    </ligand>
</feature>
<dbReference type="GO" id="GO:0005524">
    <property type="term" value="F:ATP binding"/>
    <property type="evidence" value="ECO:0007669"/>
    <property type="project" value="UniProtKB-UniRule"/>
</dbReference>
<evidence type="ECO:0000256" key="7">
    <source>
        <dbReference type="ARBA" id="ARBA00022723"/>
    </source>
</evidence>
<evidence type="ECO:0000259" key="19">
    <source>
        <dbReference type="PROSITE" id="PS50042"/>
    </source>
</evidence>
<keyword evidence="9" id="KW-0418">Kinase</keyword>
<evidence type="ECO:0000259" key="20">
    <source>
        <dbReference type="PROSITE" id="PS51285"/>
    </source>
</evidence>
<dbReference type="Gene3D" id="3.30.200.20">
    <property type="entry name" value="Phosphorylase Kinase, domain 1"/>
    <property type="match status" value="1"/>
</dbReference>
<evidence type="ECO:0000256" key="15">
    <source>
        <dbReference type="PIRSR" id="PIRSR000559-1"/>
    </source>
</evidence>
<sequence>MSFSGVQAMKGWLEKSSLGQLSKAGSGELKARHSASFHVQPQGACKRNAIAAEATDHASFSDITVLPKTAAQLRLLGKATARSLLFEGMSPSARQAVFNSMTPLVVDAGTDIIQQGEQGANEFYVLEKGSCEVYVQSAEPGSRPCKVHSYSGCSGFGELALLYNQATAQRRKLLSNAPMLDLLAPERRAMVAEAMEEVSFRSGTTVFRQGDPGDRFYIIKSGVAVVSTGAGSDRAVQARLKAGGYFGERALIKDEPRAADVTADGELQCFTLQRQVFLALLGPIQDVWRLEALRKVPMLNNLKERHLVELAQQMTAENFTAGQLVFRQGDSGDTFYVVAQGTFSVFDNEGQEMVRLGTGSCFGEAALLRPDVRAANVRAVTDAGAMVLHRADLDRLLGPLTDIGHMWRLAALGTVPLLGGLSCEQRAQLCSALKPLRHIPAGTVLVRHGEPAESFYIVESGSCQVLGASNQELGRLGSGMFFGELALLSKEPRPATVKALSSIDLLALSRADFQRLLGPLQNLLTEHAAKFCPTTAVHQNVGLGDMEVGRVLGAGAMGQVRLVHYRSQRCALKSISKAQLVREGLQEHVKRERRVLAVCSCPFIVTLVTAFQDATHLHLLMECVPGGELFTHLQHHKRTGLSEDAARFYAAAVVLALKYLNERDIMWRDLKPENLLLDANGYLKIADFGFAKKLVPGHRTFTLCGTPDYLAPELVTQTGHGHAVDWWALGVLLYEMCAGQPPFTHSDQVQMFKNIVAAKFTFPKHFSGELQDLISRLLQRNPAQRLGVQLGGAGEVQGHPWFANHLDWAAFGARQVPAPFLPQGAHIAAISNGSQTPCEQRDPGLERYESIGIFRDF</sequence>
<dbReference type="SUPFAM" id="SSF51206">
    <property type="entry name" value="cAMP-binding domain-like"/>
    <property type="match status" value="4"/>
</dbReference>
<comment type="cofactor">
    <cofactor evidence="1">
        <name>Mg(2+)</name>
        <dbReference type="ChEBI" id="CHEBI:18420"/>
    </cofactor>
</comment>